<sequence>MGHLDGNREFPLLCIEVQSCGAKSSILSFSLITIYMYNFEVWLMENRGEYSNTGYSY</sequence>
<proteinExistence type="predicted"/>
<comment type="caution">
    <text evidence="1">The sequence shown here is derived from an EMBL/GenBank/DDBJ whole genome shotgun (WGS) entry which is preliminary data.</text>
</comment>
<evidence type="ECO:0000313" key="2">
    <source>
        <dbReference type="Proteomes" id="UP000593575"/>
    </source>
</evidence>
<reference evidence="1 2" key="1">
    <citation type="journal article" date="2019" name="Genome Biol. Evol.">
        <title>Insights into the evolution of the New World diploid cottons (Gossypium, subgenus Houzingenia) based on genome sequencing.</title>
        <authorList>
            <person name="Grover C.E."/>
            <person name="Arick M.A. 2nd"/>
            <person name="Thrash A."/>
            <person name="Conover J.L."/>
            <person name="Sanders W.S."/>
            <person name="Peterson D.G."/>
            <person name="Frelichowski J.E."/>
            <person name="Scheffler J.A."/>
            <person name="Scheffler B.E."/>
            <person name="Wendel J.F."/>
        </authorList>
    </citation>
    <scope>NUCLEOTIDE SEQUENCE [LARGE SCALE GENOMIC DNA]</scope>
    <source>
        <strain evidence="1">6</strain>
        <tissue evidence="1">Leaf</tissue>
    </source>
</reference>
<accession>A0A7J9JFE7</accession>
<gene>
    <name evidence="1" type="ORF">Goarm_017194</name>
</gene>
<organism evidence="1 2">
    <name type="scientific">Gossypium armourianum</name>
    <dbReference type="NCBI Taxonomy" id="34283"/>
    <lineage>
        <taxon>Eukaryota</taxon>
        <taxon>Viridiplantae</taxon>
        <taxon>Streptophyta</taxon>
        <taxon>Embryophyta</taxon>
        <taxon>Tracheophyta</taxon>
        <taxon>Spermatophyta</taxon>
        <taxon>Magnoliopsida</taxon>
        <taxon>eudicotyledons</taxon>
        <taxon>Gunneridae</taxon>
        <taxon>Pentapetalae</taxon>
        <taxon>rosids</taxon>
        <taxon>malvids</taxon>
        <taxon>Malvales</taxon>
        <taxon>Malvaceae</taxon>
        <taxon>Malvoideae</taxon>
        <taxon>Gossypium</taxon>
    </lineage>
</organism>
<dbReference type="Proteomes" id="UP000593575">
    <property type="component" value="Unassembled WGS sequence"/>
</dbReference>
<evidence type="ECO:0000313" key="1">
    <source>
        <dbReference type="EMBL" id="MBA0832833.1"/>
    </source>
</evidence>
<dbReference type="AlphaFoldDB" id="A0A7J9JFE7"/>
<dbReference type="EMBL" id="JABFAE010000007">
    <property type="protein sequence ID" value="MBA0832833.1"/>
    <property type="molecule type" value="Genomic_DNA"/>
</dbReference>
<protein>
    <submittedName>
        <fullName evidence="1">Uncharacterized protein</fullName>
    </submittedName>
</protein>
<keyword evidence="2" id="KW-1185">Reference proteome</keyword>
<name>A0A7J9JFE7_9ROSI</name>